<evidence type="ECO:0000256" key="1">
    <source>
        <dbReference type="ARBA" id="ARBA00004123"/>
    </source>
</evidence>
<keyword evidence="7" id="KW-0677">Repeat</keyword>
<evidence type="ECO:0000256" key="12">
    <source>
        <dbReference type="PROSITE-ProRule" id="PRU00723"/>
    </source>
</evidence>
<comment type="similarity">
    <text evidence="11">Belongs to the muscleblind family.</text>
</comment>
<keyword evidence="9 12" id="KW-0862">Zinc</keyword>
<dbReference type="SUPFAM" id="SSF53335">
    <property type="entry name" value="S-adenosyl-L-methionine-dependent methyltransferases"/>
    <property type="match status" value="1"/>
</dbReference>
<feature type="transmembrane region" description="Helical" evidence="16">
    <location>
        <begin position="621"/>
        <end position="643"/>
    </location>
</feature>
<keyword evidence="16" id="KW-0812">Transmembrane</keyword>
<evidence type="ECO:0000256" key="14">
    <source>
        <dbReference type="RuleBase" id="RU367087"/>
    </source>
</evidence>
<evidence type="ECO:0000256" key="8">
    <source>
        <dbReference type="ARBA" id="ARBA00022771"/>
    </source>
</evidence>
<reference evidence="19 20" key="1">
    <citation type="submission" date="2015-01" db="EMBL/GenBank/DDBJ databases">
        <title>Evolution of Trichinella species and genotypes.</title>
        <authorList>
            <person name="Korhonen P.K."/>
            <person name="Edoardo P."/>
            <person name="Giuseppe L.R."/>
            <person name="Gasser R.B."/>
        </authorList>
    </citation>
    <scope>NUCLEOTIDE SEQUENCE [LARGE SCALE GENOMIC DNA]</scope>
    <source>
        <strain evidence="19">ISS13</strain>
    </source>
</reference>
<dbReference type="Proteomes" id="UP000054632">
    <property type="component" value="Unassembled WGS sequence"/>
</dbReference>
<dbReference type="GO" id="GO:0008171">
    <property type="term" value="F:O-methyltransferase activity"/>
    <property type="evidence" value="ECO:0007669"/>
    <property type="project" value="UniProtKB-UniRule"/>
</dbReference>
<name>A0A0V1DZH9_TRIPS</name>
<dbReference type="InterPro" id="IPR010675">
    <property type="entry name" value="Bin3_C"/>
</dbReference>
<evidence type="ECO:0000256" key="15">
    <source>
        <dbReference type="SAM" id="MobiDB-lite"/>
    </source>
</evidence>
<dbReference type="GO" id="GO:0008173">
    <property type="term" value="F:RNA methyltransferase activity"/>
    <property type="evidence" value="ECO:0007669"/>
    <property type="project" value="UniProtKB-UniRule"/>
</dbReference>
<feature type="zinc finger region" description="C3H1-type" evidence="12">
    <location>
        <begin position="786"/>
        <end position="814"/>
    </location>
</feature>
<dbReference type="InterPro" id="IPR054429">
    <property type="entry name" value="Znf-CCCH_Muscleblind-like"/>
</dbReference>
<dbReference type="PROSITE" id="PS51515">
    <property type="entry name" value="BIN3_SAM"/>
    <property type="match status" value="1"/>
</dbReference>
<dbReference type="InterPro" id="IPR024160">
    <property type="entry name" value="BIN3_SAM-bd_dom"/>
</dbReference>
<dbReference type="PANTHER" id="PTHR12315:SF0">
    <property type="entry name" value="7SK SNRNA METHYLPHOSPHATE CAPPING ENZYME"/>
    <property type="match status" value="1"/>
</dbReference>
<dbReference type="InterPro" id="IPR029063">
    <property type="entry name" value="SAM-dependent_MTases_sf"/>
</dbReference>
<comment type="similarity">
    <text evidence="2 14">Belongs to the methyltransferase superfamily.</text>
</comment>
<evidence type="ECO:0000313" key="20">
    <source>
        <dbReference type="Proteomes" id="UP000054632"/>
    </source>
</evidence>
<evidence type="ECO:0000256" key="6">
    <source>
        <dbReference type="ARBA" id="ARBA00022723"/>
    </source>
</evidence>
<dbReference type="InterPro" id="IPR039772">
    <property type="entry name" value="Bin3-like"/>
</dbReference>
<organism evidence="19 20">
    <name type="scientific">Trichinella pseudospiralis</name>
    <name type="common">Parasitic roundworm</name>
    <dbReference type="NCBI Taxonomy" id="6337"/>
    <lineage>
        <taxon>Eukaryota</taxon>
        <taxon>Metazoa</taxon>
        <taxon>Ecdysozoa</taxon>
        <taxon>Nematoda</taxon>
        <taxon>Enoplea</taxon>
        <taxon>Dorylaimia</taxon>
        <taxon>Trichinellida</taxon>
        <taxon>Trichinellidae</taxon>
        <taxon>Trichinella</taxon>
    </lineage>
</organism>
<proteinExistence type="inferred from homology"/>
<feature type="compositionally biased region" description="Basic and acidic residues" evidence="15">
    <location>
        <begin position="154"/>
        <end position="173"/>
    </location>
</feature>
<feature type="transmembrane region" description="Helical" evidence="16">
    <location>
        <begin position="707"/>
        <end position="726"/>
    </location>
</feature>
<feature type="domain" description="C3H1-type" evidence="17">
    <location>
        <begin position="1157"/>
        <end position="1183"/>
    </location>
</feature>
<keyword evidence="10" id="KW-0539">Nucleus</keyword>
<feature type="domain" description="C3H1-type" evidence="17">
    <location>
        <begin position="820"/>
        <end position="853"/>
    </location>
</feature>
<dbReference type="SMART" id="SM00356">
    <property type="entry name" value="ZnF_C3H1"/>
    <property type="match status" value="4"/>
</dbReference>
<dbReference type="InterPro" id="IPR000571">
    <property type="entry name" value="Znf_CCCH"/>
</dbReference>
<feature type="transmembrane region" description="Helical" evidence="16">
    <location>
        <begin position="747"/>
        <end position="764"/>
    </location>
</feature>
<evidence type="ECO:0000256" key="13">
    <source>
        <dbReference type="PROSITE-ProRule" id="PRU00848"/>
    </source>
</evidence>
<evidence type="ECO:0000256" key="4">
    <source>
        <dbReference type="ARBA" id="ARBA00022679"/>
    </source>
</evidence>
<evidence type="ECO:0000259" key="17">
    <source>
        <dbReference type="PROSITE" id="PS50103"/>
    </source>
</evidence>
<evidence type="ECO:0000256" key="7">
    <source>
        <dbReference type="ARBA" id="ARBA00022737"/>
    </source>
</evidence>
<feature type="zinc finger region" description="C3H1-type" evidence="12">
    <location>
        <begin position="820"/>
        <end position="853"/>
    </location>
</feature>
<feature type="domain" description="C3H1-type" evidence="17">
    <location>
        <begin position="1191"/>
        <end position="1217"/>
    </location>
</feature>
<dbReference type="PANTHER" id="PTHR12315">
    <property type="entry name" value="BICOID-INTERACTING PROTEIN RELATED"/>
    <property type="match status" value="1"/>
</dbReference>
<feature type="compositionally biased region" description="Basic residues" evidence="15">
    <location>
        <begin position="51"/>
        <end position="60"/>
    </location>
</feature>
<protein>
    <recommendedName>
        <fullName evidence="14">RNA methyltransferase</fullName>
        <ecNumber evidence="14">2.1.1.-</ecNumber>
    </recommendedName>
</protein>
<comment type="subcellular location">
    <subcellularLocation>
        <location evidence="1">Nucleus</location>
    </subcellularLocation>
</comment>
<dbReference type="CDD" id="cd02440">
    <property type="entry name" value="AdoMet_MTases"/>
    <property type="match status" value="1"/>
</dbReference>
<dbReference type="Gene3D" id="3.40.50.150">
    <property type="entry name" value="Vaccinia Virus protein VP39"/>
    <property type="match status" value="1"/>
</dbReference>
<evidence type="ECO:0000256" key="3">
    <source>
        <dbReference type="ARBA" id="ARBA00022603"/>
    </source>
</evidence>
<dbReference type="GO" id="GO:0005634">
    <property type="term" value="C:nucleus"/>
    <property type="evidence" value="ECO:0007669"/>
    <property type="project" value="UniProtKB-SubCell"/>
</dbReference>
<dbReference type="FunFam" id="3.30.1370.210:FF:000005">
    <property type="entry name" value="Muscleblind, isoform M"/>
    <property type="match status" value="1"/>
</dbReference>
<dbReference type="Gene3D" id="3.30.1370.210">
    <property type="match status" value="2"/>
</dbReference>
<feature type="compositionally biased region" description="Basic residues" evidence="15">
    <location>
        <begin position="141"/>
        <end position="153"/>
    </location>
</feature>
<dbReference type="EC" id="2.1.1.-" evidence="14"/>
<keyword evidence="3 14" id="KW-0489">Methyltransferase</keyword>
<dbReference type="GO" id="GO:0040031">
    <property type="term" value="P:snRNA modification"/>
    <property type="evidence" value="ECO:0007669"/>
    <property type="project" value="TreeGrafter"/>
</dbReference>
<dbReference type="GO" id="GO:0008270">
    <property type="term" value="F:zinc ion binding"/>
    <property type="evidence" value="ECO:0007669"/>
    <property type="project" value="UniProtKB-KW"/>
</dbReference>
<feature type="region of interest" description="Disordered" evidence="15">
    <location>
        <begin position="21"/>
        <end position="69"/>
    </location>
</feature>
<accession>A0A0V1DZH9</accession>
<dbReference type="EMBL" id="JYDR01000150">
    <property type="protein sequence ID" value="KRY66999.1"/>
    <property type="molecule type" value="Genomic_DNA"/>
</dbReference>
<dbReference type="Pfam" id="PF06859">
    <property type="entry name" value="Bin3"/>
    <property type="match status" value="1"/>
</dbReference>
<feature type="domain" description="C3H1-type" evidence="17">
    <location>
        <begin position="786"/>
        <end position="814"/>
    </location>
</feature>
<keyword evidence="5 13" id="KW-0949">S-adenosyl-L-methionine</keyword>
<keyword evidence="6 12" id="KW-0479">Metal-binding</keyword>
<feature type="transmembrane region" description="Helical" evidence="16">
    <location>
        <begin position="594"/>
        <end position="615"/>
    </location>
</feature>
<keyword evidence="16" id="KW-1133">Transmembrane helix</keyword>
<gene>
    <name evidence="19" type="primary">MEPCE</name>
    <name evidence="19" type="ORF">T4A_5525</name>
</gene>
<evidence type="ECO:0000256" key="11">
    <source>
        <dbReference type="ARBA" id="ARBA00038226"/>
    </source>
</evidence>
<keyword evidence="4 14" id="KW-0808">Transferase</keyword>
<feature type="domain" description="Bin3-type SAM" evidence="18">
    <location>
        <begin position="272"/>
        <end position="504"/>
    </location>
</feature>
<feature type="transmembrane region" description="Helical" evidence="16">
    <location>
        <begin position="682"/>
        <end position="701"/>
    </location>
</feature>
<feature type="region of interest" description="Disordered" evidence="15">
    <location>
        <begin position="123"/>
        <end position="192"/>
    </location>
</feature>
<feature type="transmembrane region" description="Helical" evidence="16">
    <location>
        <begin position="566"/>
        <end position="587"/>
    </location>
</feature>
<feature type="zinc finger region" description="C3H1-type" evidence="12">
    <location>
        <begin position="1191"/>
        <end position="1217"/>
    </location>
</feature>
<feature type="compositionally biased region" description="Polar residues" evidence="15">
    <location>
        <begin position="174"/>
        <end position="191"/>
    </location>
</feature>
<dbReference type="PROSITE" id="PS50103">
    <property type="entry name" value="ZF_C3H1"/>
    <property type="match status" value="4"/>
</dbReference>
<evidence type="ECO:0000256" key="16">
    <source>
        <dbReference type="SAM" id="Phobius"/>
    </source>
</evidence>
<evidence type="ECO:0000313" key="19">
    <source>
        <dbReference type="EMBL" id="KRY66999.1"/>
    </source>
</evidence>
<keyword evidence="16" id="KW-0472">Membrane</keyword>
<dbReference type="Pfam" id="PF22628">
    <property type="entry name" value="zf-CCCH_10"/>
    <property type="match status" value="2"/>
</dbReference>
<evidence type="ECO:0000256" key="5">
    <source>
        <dbReference type="ARBA" id="ARBA00022691"/>
    </source>
</evidence>
<dbReference type="GO" id="GO:0017069">
    <property type="term" value="F:snRNA binding"/>
    <property type="evidence" value="ECO:0007669"/>
    <property type="project" value="TreeGrafter"/>
</dbReference>
<sequence length="1426" mass="155981">MNKAEQSVVNRTAMKCSDQIPRCRSRTFSHNNPDSEGTKSVRQSLPPGHNHVQRFRKRHGSASGCMRAKRERIELPTKFLLGGNINDPLNLGGLASAGESNSLESSPAASPNKINDAIDIIIPKNPKDPLNLDNDSESFGSHKRYRKRKRHSSFKLDEGSSLLRDESSHRSYDAESSSACKSQNLSSSKTNCDPVVSPVVDAPCSSSAITETPTGQLKNKTPSLKPAATAATAAAAANVKKETSKEKSRFRYGNYTSYYNKRSLSFDANIADPRLNLLEKEWFFNKNVLDIGCNSGQLTLAIAKKFSPNIMVGVDIDSALIGHARKNQRLAMDKHLLAKMNLKFPSSFSRIYGPLSAPPEAKYSKKFPENVFFRQMNYVLSSDALLEYEKAEYDTVIAFSITKWIHLNWGDEGIKRFFKRVYLNLKPGGRLLLEPQAFSSYAKRRGLCQEIYDNYKNITLMPDEFPKYLTSAEVGFASYRTVGISRYKSKGFQRPVLLFEKNGEPQTLVDQKFADLLKLICIWTGKKRLHARKPAAMLNFVVVSTDEKRRITFNLLTTGISPLFHIFYSTTIVGLLFCFITSMLLAGCRKVGTIVTAVNVSVAKIAVTIVNVTFFNNFIPSSSIIFIIVSSISAFNSFSCAACKFCSCFGRSLLANCQIAANHHLQRSSSFLNFNLFKSHSAAATGLHLFIYLFIAFSFFFNFFCWLISNFESFSFSVIFVFTHFFKRKITTTTTTTSRCHCCRRPFFLFIFVMLMAVSENAMYDENSNNLMAMVNHLMNVKDSRWLQLEVCREFQRGQCARSEGECKFAHPPSHVEVQNGRVTACYDSIKKYVTTGRCTRENPKCKYLHPPQHLKDQLLINGRQNLAIKNLLMTQMSTPTISPIGVSPLTVPGTNAILSGVATAATAYNPYAAYALNTHPMYSGLVPANSDSLATVGGIINTAGNATPASVAAAVNAAQVPPNKTVVTPRADRVESIPAAAYAASATSASACGGSASYASSSKKRPLEVDVASATNSSLMLAAAVLQNKRPAYDKGGVPVFQPVTANPAQVGATVGPAFHYPQFAALHGIQASYVPVTFPSTVLSSLATNVTTTTPAVATAKSAAPVPAGRLVSPSNYYSVAYYDESGQQHIQHYYSKLMRPLEKGNLYHVFSSLLDTLPVCRDFKLGRCSRSTCRYVHLNEDYVEVSDDYKVLVCRDFAKGRCCRVQCKFYHPPILNNNFSVAGSQYMRSIIATNSRTGIGMTTATSSSSNTAAAVSVFNAPLYHHHHHQLLAAAASSTQAQILDAILRHLAAVEQRNLASNMLMTTTLAETETTATTTSTITATKIKLTTTTASTALPAVATFGKYNNTNNNNNNVNDVIFSSQTLRGQHPPGVADTDSAANVGGLLWGGLAKLGSMVQSAMNVPPLTGAKNSSTAGFPPLCP</sequence>
<comment type="caution">
    <text evidence="19">The sequence shown here is derived from an EMBL/GenBank/DDBJ whole genome shotgun (WGS) entry which is preliminary data.</text>
</comment>
<feature type="compositionally biased region" description="Polar residues" evidence="15">
    <location>
        <begin position="26"/>
        <end position="43"/>
    </location>
</feature>
<feature type="zinc finger region" description="C3H1-type" evidence="12">
    <location>
        <begin position="1157"/>
        <end position="1183"/>
    </location>
</feature>
<evidence type="ECO:0000259" key="18">
    <source>
        <dbReference type="PROSITE" id="PS51515"/>
    </source>
</evidence>
<evidence type="ECO:0000256" key="2">
    <source>
        <dbReference type="ARBA" id="ARBA00008361"/>
    </source>
</evidence>
<evidence type="ECO:0000256" key="10">
    <source>
        <dbReference type="ARBA" id="ARBA00023242"/>
    </source>
</evidence>
<dbReference type="GO" id="GO:0032259">
    <property type="term" value="P:methylation"/>
    <property type="evidence" value="ECO:0007669"/>
    <property type="project" value="UniProtKB-KW"/>
</dbReference>
<keyword evidence="8 12" id="KW-0863">Zinc-finger</keyword>
<evidence type="ECO:0000256" key="9">
    <source>
        <dbReference type="ARBA" id="ARBA00022833"/>
    </source>
</evidence>